<accession>A0A4Z0HT89</accession>
<evidence type="ECO:0000313" key="1">
    <source>
        <dbReference type="EMBL" id="TGB47793.1"/>
    </source>
</evidence>
<sequence length="201" mass="22388">MHQRGSSFDEYLPRTNRGEARAHLFDVARLMCGEHRAESRATRLTASNPPTVDDVLDIICHLGRDLQTADALYQSSPGCDGAVGNLRNDVYIAWRSVLDVSVLLGSQHRRERTIGEQPETIRNLRVWQRYVGPTWGLMAGALDTAPDIGHITDLEDLHAAATRVLAAVEKSLSSIGFRYFDDGVSGPIFYIDRHDFPSERA</sequence>
<name>A0A4Z0HT89_MYCPR</name>
<proteinExistence type="predicted"/>
<comment type="caution">
    <text evidence="1">The sequence shown here is derived from an EMBL/GenBank/DDBJ whole genome shotgun (WGS) entry which is preliminary data.</text>
</comment>
<keyword evidence="2" id="KW-1185">Reference proteome</keyword>
<protein>
    <submittedName>
        <fullName evidence="1">Uncharacterized protein</fullName>
    </submittedName>
</protein>
<reference evidence="1 2" key="1">
    <citation type="submission" date="2018-12" db="EMBL/GenBank/DDBJ databases">
        <title>Draft genome sequences of Mycolicibacterium peregrinum isolated from a pig with lymphadenitis and from soil on the same Japanese pig farm.</title>
        <authorList>
            <person name="Komatsu T."/>
            <person name="Ohya K."/>
            <person name="Sawai K."/>
            <person name="Odoi J.O."/>
            <person name="Otsu K."/>
            <person name="Ota A."/>
            <person name="Ito T."/>
            <person name="Kawai M."/>
            <person name="Maruyama F."/>
        </authorList>
    </citation>
    <scope>NUCLEOTIDE SEQUENCE [LARGE SCALE GENOMIC DNA]</scope>
    <source>
        <strain evidence="1 2">138</strain>
    </source>
</reference>
<organism evidence="1 2">
    <name type="scientific">Mycolicibacterium peregrinum</name>
    <name type="common">Mycobacterium peregrinum</name>
    <dbReference type="NCBI Taxonomy" id="43304"/>
    <lineage>
        <taxon>Bacteria</taxon>
        <taxon>Bacillati</taxon>
        <taxon>Actinomycetota</taxon>
        <taxon>Actinomycetes</taxon>
        <taxon>Mycobacteriales</taxon>
        <taxon>Mycobacteriaceae</taxon>
        <taxon>Mycolicibacterium</taxon>
    </lineage>
</organism>
<gene>
    <name evidence="1" type="ORF">EJD98_02495</name>
</gene>
<dbReference type="AlphaFoldDB" id="A0A4Z0HT89"/>
<evidence type="ECO:0000313" key="2">
    <source>
        <dbReference type="Proteomes" id="UP000297792"/>
    </source>
</evidence>
<dbReference type="RefSeq" id="WP_135358457.1">
    <property type="nucleotide sequence ID" value="NZ_RWJZ01000001.1"/>
</dbReference>
<dbReference type="EMBL" id="RWKA01000001">
    <property type="protein sequence ID" value="TGB47793.1"/>
    <property type="molecule type" value="Genomic_DNA"/>
</dbReference>
<dbReference type="Proteomes" id="UP000297792">
    <property type="component" value="Unassembled WGS sequence"/>
</dbReference>